<evidence type="ECO:0000256" key="3">
    <source>
        <dbReference type="ARBA" id="ARBA00023163"/>
    </source>
</evidence>
<evidence type="ECO:0000256" key="4">
    <source>
        <dbReference type="PROSITE-ProRule" id="PRU00169"/>
    </source>
</evidence>
<evidence type="ECO:0000256" key="2">
    <source>
        <dbReference type="ARBA" id="ARBA00023125"/>
    </source>
</evidence>
<dbReference type="SUPFAM" id="SSF46689">
    <property type="entry name" value="Homeodomain-like"/>
    <property type="match status" value="2"/>
</dbReference>
<evidence type="ECO:0000313" key="7">
    <source>
        <dbReference type="EMBL" id="TCL76538.1"/>
    </source>
</evidence>
<organism evidence="7 8">
    <name type="scientific">Hydrogenispora ethanolica</name>
    <dbReference type="NCBI Taxonomy" id="1082276"/>
    <lineage>
        <taxon>Bacteria</taxon>
        <taxon>Bacillati</taxon>
        <taxon>Bacillota</taxon>
        <taxon>Hydrogenispora</taxon>
    </lineage>
</organism>
<dbReference type="RefSeq" id="WP_132012706.1">
    <property type="nucleotide sequence ID" value="NZ_SLUN01000002.1"/>
</dbReference>
<dbReference type="Gene3D" id="1.10.10.60">
    <property type="entry name" value="Homeodomain-like"/>
    <property type="match status" value="2"/>
</dbReference>
<dbReference type="PROSITE" id="PS00041">
    <property type="entry name" value="HTH_ARAC_FAMILY_1"/>
    <property type="match status" value="1"/>
</dbReference>
<keyword evidence="2" id="KW-0238">DNA-binding</keyword>
<sequence>MIKLLIVDDESLLRQGFTHMTDWASHGFQIVGEAGNGEEALEIIARRSPDIVVADIKMPVMDGIELTRIIKTDYPQIQIVILSSYDDFEYVRETLRLGAFDYILKPRMNFSDLLSVLEKASSVRPPAQSADQDRRPGSPGAFLGEWLAGHHFTVPEDIGGTFAKYGIQLKEINLTILAVVLDSSAPVPGNEVRQSLISGIRTALDPSRSPVSFWFSPDVLVTVFNHPAPADESCGAALAQRVMDHLHLQAALPCRILASPCFDGYHLLRETFEELVEKIPYSFYLAKNQYAALSRFQKTADSIEFDFTILHPLVERFNFEELRALVEDEVKARIAQGTYIQPYILKKFFSEICYLILYKGMEMGFQWKDVNDRKFECLRRIENSADYESLMESFPVILADLERFFTEHLQTRNNSLIAKVIKYIHQNYDQDISLETTAKHFFIDKSYLCKLFKKHLAQNFNDYLMQIRIHKAKELLNNPEYTVNAVSIKVGYSDYSYFGKIFKKMIGITPSEYKKSLLNTKK</sequence>
<dbReference type="Gene3D" id="3.40.50.2300">
    <property type="match status" value="1"/>
</dbReference>
<proteinExistence type="predicted"/>
<accession>A0A4R1SAQ5</accession>
<dbReference type="InterPro" id="IPR011006">
    <property type="entry name" value="CheY-like_superfamily"/>
</dbReference>
<evidence type="ECO:0000256" key="1">
    <source>
        <dbReference type="ARBA" id="ARBA00023015"/>
    </source>
</evidence>
<keyword evidence="4" id="KW-0597">Phosphoprotein</keyword>
<dbReference type="SMART" id="SM00342">
    <property type="entry name" value="HTH_ARAC"/>
    <property type="match status" value="1"/>
</dbReference>
<dbReference type="SMART" id="SM00448">
    <property type="entry name" value="REC"/>
    <property type="match status" value="1"/>
</dbReference>
<protein>
    <submittedName>
        <fullName evidence="7">AraC family two component transcriptional regulator</fullName>
    </submittedName>
</protein>
<dbReference type="SUPFAM" id="SSF52172">
    <property type="entry name" value="CheY-like"/>
    <property type="match status" value="1"/>
</dbReference>
<dbReference type="PANTHER" id="PTHR43280:SF10">
    <property type="entry name" value="REGULATORY PROTEIN POCR"/>
    <property type="match status" value="1"/>
</dbReference>
<dbReference type="PRINTS" id="PR00032">
    <property type="entry name" value="HTHARAC"/>
</dbReference>
<dbReference type="PROSITE" id="PS50110">
    <property type="entry name" value="RESPONSE_REGULATORY"/>
    <property type="match status" value="1"/>
</dbReference>
<dbReference type="GO" id="GO:0000160">
    <property type="term" value="P:phosphorelay signal transduction system"/>
    <property type="evidence" value="ECO:0007669"/>
    <property type="project" value="InterPro"/>
</dbReference>
<evidence type="ECO:0000259" key="6">
    <source>
        <dbReference type="PROSITE" id="PS50110"/>
    </source>
</evidence>
<dbReference type="PANTHER" id="PTHR43280">
    <property type="entry name" value="ARAC-FAMILY TRANSCRIPTIONAL REGULATOR"/>
    <property type="match status" value="1"/>
</dbReference>
<evidence type="ECO:0000313" key="8">
    <source>
        <dbReference type="Proteomes" id="UP000295008"/>
    </source>
</evidence>
<dbReference type="InterPro" id="IPR018062">
    <property type="entry name" value="HTH_AraC-typ_CS"/>
</dbReference>
<dbReference type="PROSITE" id="PS01124">
    <property type="entry name" value="HTH_ARAC_FAMILY_2"/>
    <property type="match status" value="1"/>
</dbReference>
<dbReference type="Pfam" id="PF12833">
    <property type="entry name" value="HTH_18"/>
    <property type="match status" value="1"/>
</dbReference>
<evidence type="ECO:0000259" key="5">
    <source>
        <dbReference type="PROSITE" id="PS01124"/>
    </source>
</evidence>
<reference evidence="7 8" key="1">
    <citation type="submission" date="2019-03" db="EMBL/GenBank/DDBJ databases">
        <title>Genomic Encyclopedia of Type Strains, Phase IV (KMG-IV): sequencing the most valuable type-strain genomes for metagenomic binning, comparative biology and taxonomic classification.</title>
        <authorList>
            <person name="Goeker M."/>
        </authorList>
    </citation>
    <scope>NUCLEOTIDE SEQUENCE [LARGE SCALE GENOMIC DNA]</scope>
    <source>
        <strain evidence="7 8">LX-B</strain>
    </source>
</reference>
<dbReference type="InterPro" id="IPR020449">
    <property type="entry name" value="Tscrpt_reg_AraC-type_HTH"/>
</dbReference>
<dbReference type="InterPro" id="IPR001789">
    <property type="entry name" value="Sig_transdc_resp-reg_receiver"/>
</dbReference>
<feature type="domain" description="HTH araC/xylS-type" evidence="5">
    <location>
        <begin position="418"/>
        <end position="516"/>
    </location>
</feature>
<dbReference type="OrthoDB" id="342399at2"/>
<name>A0A4R1SAQ5_HYDET</name>
<dbReference type="InterPro" id="IPR018060">
    <property type="entry name" value="HTH_AraC"/>
</dbReference>
<dbReference type="Proteomes" id="UP000295008">
    <property type="component" value="Unassembled WGS sequence"/>
</dbReference>
<dbReference type="Pfam" id="PF00072">
    <property type="entry name" value="Response_reg"/>
    <property type="match status" value="1"/>
</dbReference>
<dbReference type="GO" id="GO:0003700">
    <property type="term" value="F:DNA-binding transcription factor activity"/>
    <property type="evidence" value="ECO:0007669"/>
    <property type="project" value="InterPro"/>
</dbReference>
<dbReference type="EMBL" id="SLUN01000002">
    <property type="protein sequence ID" value="TCL76538.1"/>
    <property type="molecule type" value="Genomic_DNA"/>
</dbReference>
<dbReference type="CDD" id="cd17536">
    <property type="entry name" value="REC_YesN-like"/>
    <property type="match status" value="1"/>
</dbReference>
<comment type="caution">
    <text evidence="7">The sequence shown here is derived from an EMBL/GenBank/DDBJ whole genome shotgun (WGS) entry which is preliminary data.</text>
</comment>
<dbReference type="AlphaFoldDB" id="A0A4R1SAQ5"/>
<keyword evidence="1" id="KW-0805">Transcription regulation</keyword>
<gene>
    <name evidence="7" type="ORF">EDC14_1002297</name>
</gene>
<feature type="domain" description="Response regulatory" evidence="6">
    <location>
        <begin position="3"/>
        <end position="120"/>
    </location>
</feature>
<dbReference type="InterPro" id="IPR009057">
    <property type="entry name" value="Homeodomain-like_sf"/>
</dbReference>
<feature type="modified residue" description="4-aspartylphosphate" evidence="4">
    <location>
        <position position="55"/>
    </location>
</feature>
<dbReference type="GO" id="GO:0043565">
    <property type="term" value="F:sequence-specific DNA binding"/>
    <property type="evidence" value="ECO:0007669"/>
    <property type="project" value="InterPro"/>
</dbReference>
<keyword evidence="3" id="KW-0804">Transcription</keyword>
<keyword evidence="8" id="KW-1185">Reference proteome</keyword>